<dbReference type="Proteomes" id="UP000198629">
    <property type="component" value="Unassembled WGS sequence"/>
</dbReference>
<evidence type="ECO:0000313" key="5">
    <source>
        <dbReference type="Proteomes" id="UP000198629"/>
    </source>
</evidence>
<keyword evidence="3" id="KW-0175">Coiled coil</keyword>
<dbReference type="Pfam" id="PF02575">
    <property type="entry name" value="YbaB_DNA_bd"/>
    <property type="match status" value="1"/>
</dbReference>
<keyword evidence="5" id="KW-1185">Reference proteome</keyword>
<comment type="function">
    <text evidence="2">Binds to DNA and alters its conformation. May be involved in regulation of gene expression, nucleoid organization and DNA protection.</text>
</comment>
<evidence type="ECO:0000256" key="2">
    <source>
        <dbReference type="HAMAP-Rule" id="MF_00274"/>
    </source>
</evidence>
<protein>
    <recommendedName>
        <fullName evidence="2">Nucleoid-associated protein SAMN05192566_0900</fullName>
    </recommendedName>
</protein>
<dbReference type="OrthoDB" id="9808738at2"/>
<feature type="coiled-coil region" evidence="3">
    <location>
        <begin position="6"/>
        <end position="33"/>
    </location>
</feature>
<comment type="similarity">
    <text evidence="2">Belongs to the YbaB/EbfC family.</text>
</comment>
<dbReference type="InterPro" id="IPR004401">
    <property type="entry name" value="YbaB/EbfC"/>
</dbReference>
<sequence>MMKGGMGNMMKQAQMMQANMQKAQAELAITEVEGTASNGMVKIIMTCSNEVKRVQIDDAAMDDKETLEDLVLIALKDARAKAEATSSAKMGNLMPPGFKLPF</sequence>
<name>A0A1G9B0Y2_9PROT</name>
<dbReference type="EMBL" id="FNFX01000002">
    <property type="protein sequence ID" value="SDK32600.1"/>
    <property type="molecule type" value="Genomic_DNA"/>
</dbReference>
<dbReference type="GO" id="GO:0005829">
    <property type="term" value="C:cytosol"/>
    <property type="evidence" value="ECO:0007669"/>
    <property type="project" value="TreeGrafter"/>
</dbReference>
<evidence type="ECO:0000256" key="3">
    <source>
        <dbReference type="SAM" id="Coils"/>
    </source>
</evidence>
<accession>A0A1G9B0Y2</accession>
<keyword evidence="2" id="KW-0963">Cytoplasm</keyword>
<dbReference type="STRING" id="492660.SAMN05192566_0900"/>
<dbReference type="NCBIfam" id="TIGR00103">
    <property type="entry name" value="DNA_YbaB_EbfC"/>
    <property type="match status" value="1"/>
</dbReference>
<dbReference type="PIRSF" id="PIRSF004555">
    <property type="entry name" value="UCP004555"/>
    <property type="match status" value="1"/>
</dbReference>
<dbReference type="RefSeq" id="WP_091470739.1">
    <property type="nucleotide sequence ID" value="NZ_FNFX01000002.1"/>
</dbReference>
<evidence type="ECO:0000256" key="1">
    <source>
        <dbReference type="ARBA" id="ARBA00023125"/>
    </source>
</evidence>
<comment type="subcellular location">
    <subcellularLocation>
        <location evidence="2">Cytoplasm</location>
        <location evidence="2">Nucleoid</location>
    </subcellularLocation>
</comment>
<reference evidence="5" key="1">
    <citation type="submission" date="2016-10" db="EMBL/GenBank/DDBJ databases">
        <authorList>
            <person name="Varghese N."/>
            <person name="Submissions S."/>
        </authorList>
    </citation>
    <scope>NUCLEOTIDE SEQUENCE [LARGE SCALE GENOMIC DNA]</scope>
    <source>
        <strain evidence="5">CBMB127</strain>
    </source>
</reference>
<organism evidence="4 5">
    <name type="scientific">Methylophilus rhizosphaerae</name>
    <dbReference type="NCBI Taxonomy" id="492660"/>
    <lineage>
        <taxon>Bacteria</taxon>
        <taxon>Pseudomonadati</taxon>
        <taxon>Pseudomonadota</taxon>
        <taxon>Betaproteobacteria</taxon>
        <taxon>Nitrosomonadales</taxon>
        <taxon>Methylophilaceae</taxon>
        <taxon>Methylophilus</taxon>
    </lineage>
</organism>
<comment type="subunit">
    <text evidence="2">Homodimer.</text>
</comment>
<proteinExistence type="inferred from homology"/>
<dbReference type="GO" id="GO:0043590">
    <property type="term" value="C:bacterial nucleoid"/>
    <property type="evidence" value="ECO:0007669"/>
    <property type="project" value="UniProtKB-UniRule"/>
</dbReference>
<dbReference type="GO" id="GO:0003677">
    <property type="term" value="F:DNA binding"/>
    <property type="evidence" value="ECO:0007669"/>
    <property type="project" value="UniProtKB-UniRule"/>
</dbReference>
<evidence type="ECO:0000313" key="4">
    <source>
        <dbReference type="EMBL" id="SDK32600.1"/>
    </source>
</evidence>
<dbReference type="SUPFAM" id="SSF82607">
    <property type="entry name" value="YbaB-like"/>
    <property type="match status" value="1"/>
</dbReference>
<dbReference type="Gene3D" id="3.30.1310.10">
    <property type="entry name" value="Nucleoid-associated protein YbaB-like domain"/>
    <property type="match status" value="1"/>
</dbReference>
<keyword evidence="1 2" id="KW-0238">DNA-binding</keyword>
<gene>
    <name evidence="4" type="ORF">SAMN05192566_0900</name>
</gene>
<dbReference type="InterPro" id="IPR036894">
    <property type="entry name" value="YbaB-like_sf"/>
</dbReference>
<dbReference type="PANTHER" id="PTHR33449">
    <property type="entry name" value="NUCLEOID-ASSOCIATED PROTEIN YBAB"/>
    <property type="match status" value="1"/>
</dbReference>
<dbReference type="AlphaFoldDB" id="A0A1G9B0Y2"/>
<dbReference type="PANTHER" id="PTHR33449:SF1">
    <property type="entry name" value="NUCLEOID-ASSOCIATED PROTEIN YBAB"/>
    <property type="match status" value="1"/>
</dbReference>
<dbReference type="HAMAP" id="MF_00274">
    <property type="entry name" value="DNA_YbaB_EbfC"/>
    <property type="match status" value="1"/>
</dbReference>